<keyword evidence="2" id="KW-0560">Oxidoreductase</keyword>
<dbReference type="CDD" id="cd05233">
    <property type="entry name" value="SDR_c"/>
    <property type="match status" value="1"/>
</dbReference>
<comment type="caution">
    <text evidence="4">The sequence shown here is derived from an EMBL/GenBank/DDBJ whole genome shotgun (WGS) entry which is preliminary data.</text>
</comment>
<dbReference type="AlphaFoldDB" id="A0A6B2LZV0"/>
<dbReference type="EMBL" id="JAAGNX010000001">
    <property type="protein sequence ID" value="NDV61454.1"/>
    <property type="molecule type" value="Genomic_DNA"/>
</dbReference>
<gene>
    <name evidence="4" type="ORF">G0Q06_03220</name>
</gene>
<comment type="similarity">
    <text evidence="1 3">Belongs to the short-chain dehydrogenases/reductases (SDR) family.</text>
</comment>
<dbReference type="GO" id="GO:0016491">
    <property type="term" value="F:oxidoreductase activity"/>
    <property type="evidence" value="ECO:0007669"/>
    <property type="project" value="UniProtKB-KW"/>
</dbReference>
<dbReference type="FunFam" id="3.40.50.720:FF:000084">
    <property type="entry name" value="Short-chain dehydrogenase reductase"/>
    <property type="match status" value="1"/>
</dbReference>
<evidence type="ECO:0000313" key="5">
    <source>
        <dbReference type="Proteomes" id="UP000478417"/>
    </source>
</evidence>
<evidence type="ECO:0000256" key="2">
    <source>
        <dbReference type="ARBA" id="ARBA00023002"/>
    </source>
</evidence>
<dbReference type="PANTHER" id="PTHR43669">
    <property type="entry name" value="5-KETO-D-GLUCONATE 5-REDUCTASE"/>
    <property type="match status" value="1"/>
</dbReference>
<evidence type="ECO:0000256" key="1">
    <source>
        <dbReference type="ARBA" id="ARBA00006484"/>
    </source>
</evidence>
<dbReference type="InterPro" id="IPR036291">
    <property type="entry name" value="NAD(P)-bd_dom_sf"/>
</dbReference>
<name>A0A6B2LZV0_9BACT</name>
<dbReference type="Gene3D" id="3.40.50.720">
    <property type="entry name" value="NAD(P)-binding Rossmann-like Domain"/>
    <property type="match status" value="1"/>
</dbReference>
<evidence type="ECO:0000313" key="4">
    <source>
        <dbReference type="EMBL" id="NDV61454.1"/>
    </source>
</evidence>
<dbReference type="PRINTS" id="PR00081">
    <property type="entry name" value="GDHRDH"/>
</dbReference>
<dbReference type="InterPro" id="IPR020904">
    <property type="entry name" value="Sc_DH/Rdtase_CS"/>
</dbReference>
<dbReference type="SUPFAM" id="SSF51735">
    <property type="entry name" value="NAD(P)-binding Rossmann-fold domains"/>
    <property type="match status" value="1"/>
</dbReference>
<organism evidence="4 5">
    <name type="scientific">Oceanipulchritudo coccoides</name>
    <dbReference type="NCBI Taxonomy" id="2706888"/>
    <lineage>
        <taxon>Bacteria</taxon>
        <taxon>Pseudomonadati</taxon>
        <taxon>Verrucomicrobiota</taxon>
        <taxon>Opitutia</taxon>
        <taxon>Puniceicoccales</taxon>
        <taxon>Oceanipulchritudinaceae</taxon>
        <taxon>Oceanipulchritudo</taxon>
    </lineage>
</organism>
<dbReference type="InterPro" id="IPR002347">
    <property type="entry name" value="SDR_fam"/>
</dbReference>
<dbReference type="PRINTS" id="PR00080">
    <property type="entry name" value="SDRFAMILY"/>
</dbReference>
<dbReference type="Pfam" id="PF00106">
    <property type="entry name" value="adh_short"/>
    <property type="match status" value="1"/>
</dbReference>
<proteinExistence type="inferred from homology"/>
<accession>A0A6B2LZV0</accession>
<protein>
    <submittedName>
        <fullName evidence="4">SDR family oxidoreductase</fullName>
    </submittedName>
</protein>
<dbReference type="Proteomes" id="UP000478417">
    <property type="component" value="Unassembled WGS sequence"/>
</dbReference>
<keyword evidence="5" id="KW-1185">Reference proteome</keyword>
<dbReference type="PANTHER" id="PTHR43669:SF3">
    <property type="entry name" value="ALCOHOL DEHYDROGENASE, PUTATIVE (AFU_ORTHOLOGUE AFUA_3G03445)-RELATED"/>
    <property type="match status" value="1"/>
</dbReference>
<reference evidence="4 5" key="1">
    <citation type="submission" date="2020-02" db="EMBL/GenBank/DDBJ databases">
        <title>Albibacoteraceae fam. nov., the first described family within the subdivision 4 Verrucomicrobia.</title>
        <authorList>
            <person name="Xi F."/>
        </authorList>
    </citation>
    <scope>NUCLEOTIDE SEQUENCE [LARGE SCALE GENOMIC DNA]</scope>
    <source>
        <strain evidence="4 5">CK1056</strain>
    </source>
</reference>
<evidence type="ECO:0000256" key="3">
    <source>
        <dbReference type="RuleBase" id="RU000363"/>
    </source>
</evidence>
<dbReference type="RefSeq" id="WP_163962408.1">
    <property type="nucleotide sequence ID" value="NZ_JAAGNX010000001.1"/>
</dbReference>
<dbReference type="PROSITE" id="PS00061">
    <property type="entry name" value="ADH_SHORT"/>
    <property type="match status" value="1"/>
</dbReference>
<sequence>MTNNESERFLSGQVAVVTGGGRGIGREIARQLAAVGARVVVTARTLSQLEETRELIASEGGLCSTVQMDVLDEVSVSTAFREILEVNGHVDLLVNNAGISGKSGAPWELDTEDWWRTMEVNLRGPYLCSKVVIPDMIERKRGRIIMVGSNMAFWPYPVASAYSCSKAGLVRLGDNLAVALKEHGIAVFTISPGLVRTEMTKDIPEEFVADAEWTPIEKPAELCVALASGKADALTGRYIHSSEHDLDELIARAEEIEGKNLQTMRLVE</sequence>